<evidence type="ECO:0000256" key="7">
    <source>
        <dbReference type="RuleBase" id="RU363079"/>
    </source>
</evidence>
<dbReference type="GO" id="GO:0016020">
    <property type="term" value="C:membrane"/>
    <property type="evidence" value="ECO:0007669"/>
    <property type="project" value="UniProtKB-SubCell"/>
</dbReference>
<keyword evidence="3 7" id="KW-0812">Transmembrane</keyword>
<dbReference type="Pfam" id="PF02990">
    <property type="entry name" value="EMP70"/>
    <property type="match status" value="2"/>
</dbReference>
<evidence type="ECO:0000313" key="8">
    <source>
        <dbReference type="EMBL" id="VDN97019.1"/>
    </source>
</evidence>
<accession>A0A0R3T2J1</accession>
<dbReference type="AlphaFoldDB" id="A0A0R3T2J1"/>
<dbReference type="STRING" id="102285.A0A0R3T2J1"/>
<evidence type="ECO:0000256" key="4">
    <source>
        <dbReference type="ARBA" id="ARBA00022729"/>
    </source>
</evidence>
<dbReference type="GO" id="GO:0005737">
    <property type="term" value="C:cytoplasm"/>
    <property type="evidence" value="ECO:0007669"/>
    <property type="project" value="UniProtKB-ARBA"/>
</dbReference>
<reference evidence="10" key="1">
    <citation type="submission" date="2017-02" db="UniProtKB">
        <authorList>
            <consortium name="WormBaseParasite"/>
        </authorList>
    </citation>
    <scope>IDENTIFICATION</scope>
</reference>
<feature type="transmembrane region" description="Helical" evidence="7">
    <location>
        <begin position="713"/>
        <end position="741"/>
    </location>
</feature>
<name>A0A0R3T2J1_RODNA</name>
<feature type="transmembrane region" description="Helical" evidence="7">
    <location>
        <begin position="458"/>
        <end position="480"/>
    </location>
</feature>
<evidence type="ECO:0000256" key="6">
    <source>
        <dbReference type="ARBA" id="ARBA00023136"/>
    </source>
</evidence>
<evidence type="ECO:0000256" key="5">
    <source>
        <dbReference type="ARBA" id="ARBA00022989"/>
    </source>
</evidence>
<dbReference type="SUPFAM" id="SSF53623">
    <property type="entry name" value="MurD-like peptide ligases, catalytic domain"/>
    <property type="match status" value="1"/>
</dbReference>
<evidence type="ECO:0000313" key="9">
    <source>
        <dbReference type="Proteomes" id="UP000278807"/>
    </source>
</evidence>
<feature type="signal peptide" evidence="7">
    <location>
        <begin position="1"/>
        <end position="25"/>
    </location>
</feature>
<keyword evidence="5 7" id="KW-1133">Transmembrane helix</keyword>
<reference evidence="8 9" key="2">
    <citation type="submission" date="2018-11" db="EMBL/GenBank/DDBJ databases">
        <authorList>
            <consortium name="Pathogen Informatics"/>
        </authorList>
    </citation>
    <scope>NUCLEOTIDE SEQUENCE [LARGE SCALE GENOMIC DNA]</scope>
</reference>
<keyword evidence="6 7" id="KW-0472">Membrane</keyword>
<evidence type="ECO:0000256" key="2">
    <source>
        <dbReference type="ARBA" id="ARBA00005227"/>
    </source>
</evidence>
<dbReference type="OrthoDB" id="1666796at2759"/>
<dbReference type="Gene3D" id="3.40.1190.10">
    <property type="entry name" value="Mur-like, catalytic domain"/>
    <property type="match status" value="1"/>
</dbReference>
<feature type="transmembrane region" description="Helical" evidence="7">
    <location>
        <begin position="555"/>
        <end position="577"/>
    </location>
</feature>
<proteinExistence type="inferred from homology"/>
<dbReference type="GO" id="GO:0005524">
    <property type="term" value="F:ATP binding"/>
    <property type="evidence" value="ECO:0007669"/>
    <property type="project" value="InterPro"/>
</dbReference>
<evidence type="ECO:0000313" key="10">
    <source>
        <dbReference type="WBParaSite" id="HNAJ_0000116001-mRNA-1"/>
    </source>
</evidence>
<feature type="transmembrane region" description="Helical" evidence="7">
    <location>
        <begin position="686"/>
        <end position="707"/>
    </location>
</feature>
<sequence length="772" mass="86558">MYFPMYPKPAFLSFILHLALRLFLSEKVDVAILEVGLGGKYDHTNFIRCPLVTAVTTIELEHIDLLGDTIEKIAWNKAGIFKSNVPAVVGWNQQSEVMDVFMESANAVECPLYIAPSLEDIESESRGLKNWKLLKQTVMDAPIRGNNISLALSVVYLWHSERNRLSTGAESSSKSILARPLSFTPTEIQIEGALSAQVVGRFQEVDVSENVRFFLDCAHTSSSLEVLAGRLSSPFQFGPFLPYQFDQCISEKPTSLYSNLGAKLFGETLTQTDIKFHFKKPQSCVEVCRKTYDPKDATSLDWYKTLLQGIRLGYNRYWFSDNIPVIVCTKTPRGEHCERRFPLGCFLTDSQPVPEICKAQVPNAPMGSVNILNHFDFRISYTQAGPSKYHITLVKLTPMSIAHDLKDLKCFSDQALTLTDELTEPFTIAYTYSEVKDPNLNSRWSYLVSDAPNSRIQWVYIINSVLLVFFLTILVAIILIRTLRVDFMRYDKLDSDPNETQEEFGWKLIHGDVFRAPSYPMLFSVLVGSGMQMALMSVITLFFGCFGILSPIHRGAFATCAIAVFVCFGASAGFFFTMDYKSTVNQKPSHQESVVGLEVGSFTSACLYKFFGGLRWKTNTLMTGLFVPGFVMSVLLLINTVLLGLNSSAAVSFTTILSILAMWLLVSLPLSLIGAFFGFRKRVNGAFSFLFTFNFSVIPLIRFAFYLRLIVLIYSHLIGFALLGNFSLSFICLYSILVYVLFEPGSYILKPTVNNFLVTLLIVGTIVGKVSY</sequence>
<organism evidence="10">
    <name type="scientific">Rodentolepis nana</name>
    <name type="common">Dwarf tapeworm</name>
    <name type="synonym">Hymenolepis nana</name>
    <dbReference type="NCBI Taxonomy" id="102285"/>
    <lineage>
        <taxon>Eukaryota</taxon>
        <taxon>Metazoa</taxon>
        <taxon>Spiralia</taxon>
        <taxon>Lophotrochozoa</taxon>
        <taxon>Platyhelminthes</taxon>
        <taxon>Cestoda</taxon>
        <taxon>Eucestoda</taxon>
        <taxon>Cyclophyllidea</taxon>
        <taxon>Hymenolepididae</taxon>
        <taxon>Rodentolepis</taxon>
    </lineage>
</organism>
<feature type="transmembrane region" description="Helical" evidence="7">
    <location>
        <begin position="522"/>
        <end position="549"/>
    </location>
</feature>
<dbReference type="Proteomes" id="UP000278807">
    <property type="component" value="Unassembled WGS sequence"/>
</dbReference>
<dbReference type="GO" id="GO:0072657">
    <property type="term" value="P:protein localization to membrane"/>
    <property type="evidence" value="ECO:0007669"/>
    <property type="project" value="TreeGrafter"/>
</dbReference>
<comment type="similarity">
    <text evidence="2 7">Belongs to the nonaspanin (TM9SF) (TC 9.A.2) family.</text>
</comment>
<dbReference type="InterPro" id="IPR004240">
    <property type="entry name" value="EMP70"/>
</dbReference>
<gene>
    <name evidence="8" type="ORF">HNAJ_LOCUS1160</name>
</gene>
<protein>
    <recommendedName>
        <fullName evidence="7">Transmembrane 9 superfamily member</fullName>
    </recommendedName>
</protein>
<keyword evidence="9" id="KW-1185">Reference proteome</keyword>
<feature type="transmembrane region" description="Helical" evidence="7">
    <location>
        <begin position="651"/>
        <end position="679"/>
    </location>
</feature>
<dbReference type="PANTHER" id="PTHR10766">
    <property type="entry name" value="TRANSMEMBRANE 9 SUPERFAMILY PROTEIN"/>
    <property type="match status" value="1"/>
</dbReference>
<keyword evidence="4 7" id="KW-0732">Signal</keyword>
<dbReference type="InterPro" id="IPR036565">
    <property type="entry name" value="Mur-like_cat_sf"/>
</dbReference>
<evidence type="ECO:0000256" key="3">
    <source>
        <dbReference type="ARBA" id="ARBA00022692"/>
    </source>
</evidence>
<dbReference type="EMBL" id="UZAE01000413">
    <property type="protein sequence ID" value="VDN97019.1"/>
    <property type="molecule type" value="Genomic_DNA"/>
</dbReference>
<feature type="transmembrane region" description="Helical" evidence="7">
    <location>
        <begin position="625"/>
        <end position="645"/>
    </location>
</feature>
<dbReference type="WBParaSite" id="HNAJ_0000116001-mRNA-1">
    <property type="protein sequence ID" value="HNAJ_0000116001-mRNA-1"/>
    <property type="gene ID" value="HNAJ_0000116001"/>
</dbReference>
<comment type="subcellular location">
    <subcellularLocation>
        <location evidence="1">Membrane</location>
        <topology evidence="1">Multi-pass membrane protein</topology>
    </subcellularLocation>
</comment>
<feature type="transmembrane region" description="Helical" evidence="7">
    <location>
        <begin position="753"/>
        <end position="771"/>
    </location>
</feature>
<evidence type="ECO:0000256" key="1">
    <source>
        <dbReference type="ARBA" id="ARBA00004141"/>
    </source>
</evidence>
<feature type="chain" id="PRO_5043073524" description="Transmembrane 9 superfamily member" evidence="7">
    <location>
        <begin position="26"/>
        <end position="772"/>
    </location>
</feature>
<dbReference type="PANTHER" id="PTHR10766:SF111">
    <property type="entry name" value="TRANSMEMBRANE 9 SUPERFAMILY MEMBER 2"/>
    <property type="match status" value="1"/>
</dbReference>